<proteinExistence type="predicted"/>
<protein>
    <submittedName>
        <fullName evidence="1">Uncharacterized protein</fullName>
    </submittedName>
</protein>
<dbReference type="Proteomes" id="UP000284543">
    <property type="component" value="Unassembled WGS sequence"/>
</dbReference>
<dbReference type="EMBL" id="QRZM01000003">
    <property type="protein sequence ID" value="RGV76688.1"/>
    <property type="molecule type" value="Genomic_DNA"/>
</dbReference>
<organism evidence="1 2">
    <name type="scientific">Enterocloster bolteae</name>
    <dbReference type="NCBI Taxonomy" id="208479"/>
    <lineage>
        <taxon>Bacteria</taxon>
        <taxon>Bacillati</taxon>
        <taxon>Bacillota</taxon>
        <taxon>Clostridia</taxon>
        <taxon>Lachnospirales</taxon>
        <taxon>Lachnospiraceae</taxon>
        <taxon>Enterocloster</taxon>
    </lineage>
</organism>
<evidence type="ECO:0000313" key="2">
    <source>
        <dbReference type="Proteomes" id="UP000284543"/>
    </source>
</evidence>
<reference evidence="1 2" key="1">
    <citation type="submission" date="2018-08" db="EMBL/GenBank/DDBJ databases">
        <title>A genome reference for cultivated species of the human gut microbiota.</title>
        <authorList>
            <person name="Zou Y."/>
            <person name="Xue W."/>
            <person name="Luo G."/>
        </authorList>
    </citation>
    <scope>NUCLEOTIDE SEQUENCE [LARGE SCALE GENOMIC DNA]</scope>
    <source>
        <strain evidence="1 2">AF14-18</strain>
    </source>
</reference>
<name>A0A412Z9A1_9FIRM</name>
<accession>A0A412Z9A1</accession>
<evidence type="ECO:0000313" key="1">
    <source>
        <dbReference type="EMBL" id="RGV76688.1"/>
    </source>
</evidence>
<gene>
    <name evidence="1" type="ORF">DWW02_08980</name>
</gene>
<comment type="caution">
    <text evidence="1">The sequence shown here is derived from an EMBL/GenBank/DDBJ whole genome shotgun (WGS) entry which is preliminary data.</text>
</comment>
<dbReference type="AlphaFoldDB" id="A0A412Z9A1"/>
<sequence length="144" mass="16626">MKGSHTVLKAGLCSPVSIIPEKPFFVLHPSFLLNAVICLFRGQMMLFHIWLQIMFMKEECAAMSEKKIRGAVIGVTDDGYPIVTEDYSCPYFTGTSRSMPAVRECWYCRYADFRKSTKLHIRSSICRCMENRVDTRFGFMKNEE</sequence>